<evidence type="ECO:0000256" key="11">
    <source>
        <dbReference type="ARBA" id="ARBA00023136"/>
    </source>
</evidence>
<keyword evidence="16" id="KW-1185">Reference proteome</keyword>
<dbReference type="Proteomes" id="UP000199029">
    <property type="component" value="Unassembled WGS sequence"/>
</dbReference>
<proteinExistence type="predicted"/>
<accession>A0A1I5Z619</accession>
<dbReference type="STRING" id="1227077.SAMN04515668_2747"/>
<keyword evidence="3" id="KW-0328">Glycosyltransferase</keyword>
<evidence type="ECO:0000256" key="4">
    <source>
        <dbReference type="ARBA" id="ARBA00022679"/>
    </source>
</evidence>
<keyword evidence="12" id="KW-1015">Disulfide bond</keyword>
<evidence type="ECO:0000313" key="15">
    <source>
        <dbReference type="EMBL" id="SFQ51908.1"/>
    </source>
</evidence>
<evidence type="ECO:0000256" key="10">
    <source>
        <dbReference type="ARBA" id="ARBA00023034"/>
    </source>
</evidence>
<evidence type="ECO:0000313" key="16">
    <source>
        <dbReference type="Proteomes" id="UP000199029"/>
    </source>
</evidence>
<evidence type="ECO:0000256" key="13">
    <source>
        <dbReference type="ARBA" id="ARBA00023180"/>
    </source>
</evidence>
<dbReference type="GO" id="GO:0030158">
    <property type="term" value="F:protein xylosyltransferase activity"/>
    <property type="evidence" value="ECO:0007669"/>
    <property type="project" value="InterPro"/>
</dbReference>
<evidence type="ECO:0000256" key="7">
    <source>
        <dbReference type="ARBA" id="ARBA00022824"/>
    </source>
</evidence>
<comment type="subcellular location">
    <subcellularLocation>
        <location evidence="2">Endoplasmic reticulum membrane</location>
        <topology evidence="2">Single-pass type II membrane protein</topology>
    </subcellularLocation>
    <subcellularLocation>
        <location evidence="1">Golgi apparatus membrane</location>
        <topology evidence="1">Single-pass type II membrane protein</topology>
    </subcellularLocation>
</comment>
<evidence type="ECO:0000256" key="3">
    <source>
        <dbReference type="ARBA" id="ARBA00022676"/>
    </source>
</evidence>
<dbReference type="GO" id="GO:0050650">
    <property type="term" value="P:chondroitin sulfate proteoglycan biosynthetic process"/>
    <property type="evidence" value="ECO:0007669"/>
    <property type="project" value="TreeGrafter"/>
</dbReference>
<organism evidence="15 16">
    <name type="scientific">Hymenobacter arizonensis</name>
    <name type="common">Siccationidurans arizonensis</name>
    <dbReference type="NCBI Taxonomy" id="1227077"/>
    <lineage>
        <taxon>Bacteria</taxon>
        <taxon>Pseudomonadati</taxon>
        <taxon>Bacteroidota</taxon>
        <taxon>Cytophagia</taxon>
        <taxon>Cytophagales</taxon>
        <taxon>Hymenobacteraceae</taxon>
        <taxon>Hymenobacter</taxon>
    </lineage>
</organism>
<evidence type="ECO:0000256" key="6">
    <source>
        <dbReference type="ARBA" id="ARBA00022723"/>
    </source>
</evidence>
<evidence type="ECO:0000256" key="5">
    <source>
        <dbReference type="ARBA" id="ARBA00022692"/>
    </source>
</evidence>
<keyword evidence="4" id="KW-0808">Transferase</keyword>
<evidence type="ECO:0000256" key="12">
    <source>
        <dbReference type="ARBA" id="ARBA00023157"/>
    </source>
</evidence>
<dbReference type="GO" id="GO:0015012">
    <property type="term" value="P:heparan sulfate proteoglycan biosynthetic process"/>
    <property type="evidence" value="ECO:0007669"/>
    <property type="project" value="TreeGrafter"/>
</dbReference>
<gene>
    <name evidence="15" type="ORF">SAMN04515668_2747</name>
</gene>
<keyword evidence="10" id="KW-0333">Golgi apparatus</keyword>
<keyword evidence="5" id="KW-0812">Transmembrane</keyword>
<protein>
    <recommendedName>
        <fullName evidence="14">Peptide O-xylosyltransferase</fullName>
    </recommendedName>
</protein>
<keyword evidence="13" id="KW-0325">Glycoprotein</keyword>
<evidence type="ECO:0000256" key="2">
    <source>
        <dbReference type="ARBA" id="ARBA00004648"/>
    </source>
</evidence>
<dbReference type="PANTHER" id="PTHR46025">
    <property type="entry name" value="XYLOSYLTRANSFERASE OXT"/>
    <property type="match status" value="1"/>
</dbReference>
<keyword evidence="11" id="KW-0472">Membrane</keyword>
<evidence type="ECO:0000256" key="1">
    <source>
        <dbReference type="ARBA" id="ARBA00004323"/>
    </source>
</evidence>
<keyword evidence="9" id="KW-1133">Transmembrane helix</keyword>
<dbReference type="OrthoDB" id="7943907at2"/>
<evidence type="ECO:0000256" key="14">
    <source>
        <dbReference type="ARBA" id="ARBA00042865"/>
    </source>
</evidence>
<dbReference type="Pfam" id="PF02485">
    <property type="entry name" value="Branch"/>
    <property type="match status" value="1"/>
</dbReference>
<dbReference type="RefSeq" id="WP_092674104.1">
    <property type="nucleotide sequence ID" value="NZ_FOXS01000003.1"/>
</dbReference>
<dbReference type="PANTHER" id="PTHR46025:SF3">
    <property type="entry name" value="XYLOSYLTRANSFERASE OXT"/>
    <property type="match status" value="1"/>
</dbReference>
<evidence type="ECO:0000256" key="9">
    <source>
        <dbReference type="ARBA" id="ARBA00022989"/>
    </source>
</evidence>
<keyword evidence="6" id="KW-0479">Metal-binding</keyword>
<name>A0A1I5Z619_HYMAR</name>
<dbReference type="GO" id="GO:0046872">
    <property type="term" value="F:metal ion binding"/>
    <property type="evidence" value="ECO:0007669"/>
    <property type="project" value="UniProtKB-KW"/>
</dbReference>
<reference evidence="16" key="1">
    <citation type="submission" date="2016-10" db="EMBL/GenBank/DDBJ databases">
        <authorList>
            <person name="Varghese N."/>
            <person name="Submissions S."/>
        </authorList>
    </citation>
    <scope>NUCLEOTIDE SEQUENCE [LARGE SCALE GENOMIC DNA]</scope>
    <source>
        <strain evidence="16">OR362-8,ATCC BAA-1266,JCM 13504</strain>
    </source>
</reference>
<dbReference type="InterPro" id="IPR003406">
    <property type="entry name" value="Glyco_trans_14"/>
</dbReference>
<dbReference type="GO" id="GO:0016020">
    <property type="term" value="C:membrane"/>
    <property type="evidence" value="ECO:0007669"/>
    <property type="project" value="InterPro"/>
</dbReference>
<dbReference type="AlphaFoldDB" id="A0A1I5Z619"/>
<dbReference type="EMBL" id="FOXS01000003">
    <property type="protein sequence ID" value="SFQ51908.1"/>
    <property type="molecule type" value="Genomic_DNA"/>
</dbReference>
<evidence type="ECO:0000256" key="8">
    <source>
        <dbReference type="ARBA" id="ARBA00022968"/>
    </source>
</evidence>
<sequence length="290" mass="33993">MRIAHLIMVHKNPDQVERLLKALAHEQFDFFIHLDAKIDPKDYAHLSALPRVHFIQKRQFVRWAAYSFVEAICQSIKEIQASGTYEFINLLSGQDYPIKPAESIYQFFNQHVGCTFLSFEPRESDWWRHAITRVERYHSVYFDFKFQYKLQALANRLLPKRKFPLPYTLYGGPYGSWWTLSADSAKYLVDFIDSHAELRRFSLFTWGSDEFLVSTILMNSPLKDRIINDNYRYIDWSKGGANPKILTVNDASLLAHTYKLFARKFDTTQDAEILDVIDQSMNNSQAQVLV</sequence>
<keyword evidence="7" id="KW-0256">Endoplasmic reticulum</keyword>
<keyword evidence="8" id="KW-0735">Signal-anchor</keyword>
<dbReference type="InterPro" id="IPR043538">
    <property type="entry name" value="XYLT"/>
</dbReference>